<dbReference type="Pfam" id="PF00510">
    <property type="entry name" value="COX3"/>
    <property type="match status" value="1"/>
</dbReference>
<evidence type="ECO:0000259" key="8">
    <source>
        <dbReference type="PROSITE" id="PS50253"/>
    </source>
</evidence>
<dbReference type="GO" id="GO:0005886">
    <property type="term" value="C:plasma membrane"/>
    <property type="evidence" value="ECO:0007669"/>
    <property type="project" value="UniProtKB-SubCell"/>
</dbReference>
<organism evidence="9 10">
    <name type="scientific">Gluconacetobacter diazotrophicus (strain ATCC 49037 / DSM 5601 / CCUG 37298 / CIP 103539 / LMG 7603 / PAl5)</name>
    <dbReference type="NCBI Taxonomy" id="272568"/>
    <lineage>
        <taxon>Bacteria</taxon>
        <taxon>Pseudomonadati</taxon>
        <taxon>Pseudomonadota</taxon>
        <taxon>Alphaproteobacteria</taxon>
        <taxon>Acetobacterales</taxon>
        <taxon>Acetobacteraceae</taxon>
        <taxon>Gluconacetobacter</taxon>
    </lineage>
</organism>
<feature type="transmembrane region" description="Helical" evidence="7">
    <location>
        <begin position="107"/>
        <end position="127"/>
    </location>
</feature>
<evidence type="ECO:0000256" key="1">
    <source>
        <dbReference type="ARBA" id="ARBA00004141"/>
    </source>
</evidence>
<evidence type="ECO:0000256" key="7">
    <source>
        <dbReference type="SAM" id="Phobius"/>
    </source>
</evidence>
<proteinExistence type="inferred from homology"/>
<feature type="domain" description="Heme-copper oxidase subunit III family profile" evidence="8">
    <location>
        <begin position="36"/>
        <end position="224"/>
    </location>
</feature>
<accession>A9HP34</accession>
<evidence type="ECO:0000313" key="9">
    <source>
        <dbReference type="EMBL" id="CAP56538.1"/>
    </source>
</evidence>
<dbReference type="InterPro" id="IPR024791">
    <property type="entry name" value="Cyt_c/ubiquinol_Oxase_su3"/>
</dbReference>
<evidence type="ECO:0000313" key="10">
    <source>
        <dbReference type="Proteomes" id="UP000001176"/>
    </source>
</evidence>
<dbReference type="PANTHER" id="PTHR11403">
    <property type="entry name" value="CYTOCHROME C OXIDASE SUBUNIT III"/>
    <property type="match status" value="1"/>
</dbReference>
<gene>
    <name evidence="9" type="primary">ctaE</name>
    <name evidence="9" type="ordered locus">GDI2595</name>
</gene>
<dbReference type="AlphaFoldDB" id="A9HP34"/>
<dbReference type="GO" id="GO:0019646">
    <property type="term" value="P:aerobic electron transport chain"/>
    <property type="evidence" value="ECO:0007669"/>
    <property type="project" value="InterPro"/>
</dbReference>
<reference evidence="9 10" key="1">
    <citation type="journal article" date="2009" name="BMC Genomics">
        <title>Complete genome sequence of the sugarcane nitrogen-fixing endophyte Gluconacetobacter diazotrophicus Pal5.</title>
        <authorList>
            <person name="Bertalan M."/>
            <person name="Albano R."/>
            <person name="Padua V."/>
            <person name="Rouws L."/>
            <person name="Rojas C."/>
            <person name="Hemerly A."/>
            <person name="Teixeira K."/>
            <person name="Schwab S."/>
            <person name="Araujo J."/>
            <person name="Oliveira A."/>
            <person name="Franca L."/>
            <person name="Magalhaes V."/>
            <person name="Alqueres S."/>
            <person name="Cardoso A."/>
            <person name="Almeida W."/>
            <person name="Loureiro M.M."/>
            <person name="Nogueira E."/>
            <person name="Cidade D."/>
            <person name="Oliveira D."/>
            <person name="Simao T."/>
            <person name="Macedo J."/>
            <person name="Valadao A."/>
            <person name="Dreschsel M."/>
            <person name="Freitas F."/>
            <person name="Vidal M."/>
            <person name="Guedes H."/>
            <person name="Rodrigues E."/>
            <person name="Meneses C."/>
            <person name="Brioso P."/>
            <person name="Pozzer L."/>
            <person name="Figueiredo D."/>
            <person name="Montano H."/>
            <person name="Junior J."/>
            <person name="Filho G."/>
            <person name="Flores V."/>
            <person name="Ferreira B."/>
            <person name="Branco A."/>
            <person name="Gonzalez P."/>
            <person name="Guillobel H."/>
            <person name="Lemos M."/>
            <person name="Seibel L."/>
            <person name="Macedo J."/>
            <person name="Alves-Ferreira M."/>
            <person name="Sachetto-Martins G."/>
            <person name="Coelho A."/>
            <person name="Santos E."/>
            <person name="Amaral G."/>
            <person name="Neves A."/>
            <person name="Pacheco A.B."/>
            <person name="Carvalho D."/>
            <person name="Lery L."/>
            <person name="Bisch P."/>
            <person name="Rossle S.C."/>
            <person name="Urmenyi T."/>
            <person name="Kruger W.V."/>
            <person name="Martins O."/>
            <person name="Baldani J.I."/>
            <person name="Ferreira P.C."/>
        </authorList>
    </citation>
    <scope>NUCLEOTIDE SEQUENCE [LARGE SCALE GENOMIC DNA]</scope>
    <source>
        <strain evidence="10">ATCC 49037 / DSM 5601 / CCUG 37298 / CIP 103539 / LMG 7603 / PAl5</strain>
    </source>
</reference>
<dbReference type="SUPFAM" id="SSF81452">
    <property type="entry name" value="Cytochrome c oxidase subunit III-like"/>
    <property type="match status" value="1"/>
</dbReference>
<feature type="transmembrane region" description="Helical" evidence="7">
    <location>
        <begin position="75"/>
        <end position="95"/>
    </location>
</feature>
<name>A9HP34_GLUDA</name>
<dbReference type="InterPro" id="IPR013833">
    <property type="entry name" value="Cyt_c_oxidase_su3_a-hlx"/>
</dbReference>
<comment type="similarity">
    <text evidence="2 6">Belongs to the cytochrome c oxidase subunit 3 family.</text>
</comment>
<evidence type="ECO:0000256" key="2">
    <source>
        <dbReference type="ARBA" id="ARBA00010581"/>
    </source>
</evidence>
<feature type="transmembrane region" description="Helical" evidence="7">
    <location>
        <begin position="159"/>
        <end position="182"/>
    </location>
</feature>
<keyword evidence="5 7" id="KW-0472">Membrane</keyword>
<protein>
    <submittedName>
        <fullName evidence="9">Putative cytochrome c oxidase subunit 3</fullName>
    </submittedName>
</protein>
<evidence type="ECO:0000256" key="6">
    <source>
        <dbReference type="RuleBase" id="RU003376"/>
    </source>
</evidence>
<keyword evidence="3 6" id="KW-0812">Transmembrane</keyword>
<dbReference type="PANTHER" id="PTHR11403:SF6">
    <property type="entry name" value="NITRIC OXIDE REDUCTASE SUBUNIT E"/>
    <property type="match status" value="1"/>
</dbReference>
<dbReference type="KEGG" id="gdi:GDI2595"/>
<evidence type="ECO:0000256" key="5">
    <source>
        <dbReference type="ARBA" id="ARBA00023136"/>
    </source>
</evidence>
<evidence type="ECO:0000256" key="4">
    <source>
        <dbReference type="ARBA" id="ARBA00022989"/>
    </source>
</evidence>
<comment type="subcellular location">
    <subcellularLocation>
        <location evidence="6">Cell membrane</location>
        <topology evidence="6">Multi-pass membrane protein</topology>
    </subcellularLocation>
    <subcellularLocation>
        <location evidence="1">Membrane</location>
        <topology evidence="1">Multi-pass membrane protein</topology>
    </subcellularLocation>
</comment>
<dbReference type="PROSITE" id="PS50253">
    <property type="entry name" value="COX3"/>
    <property type="match status" value="1"/>
</dbReference>
<keyword evidence="4 7" id="KW-1133">Transmembrane helix</keyword>
<keyword evidence="10" id="KW-1185">Reference proteome</keyword>
<feature type="transmembrane region" description="Helical" evidence="7">
    <location>
        <begin position="38"/>
        <end position="60"/>
    </location>
</feature>
<dbReference type="InterPro" id="IPR000298">
    <property type="entry name" value="Cyt_c_oxidase-like_su3"/>
</dbReference>
<dbReference type="Gene3D" id="1.20.120.80">
    <property type="entry name" value="Cytochrome c oxidase, subunit III, four-helix bundle"/>
    <property type="match status" value="1"/>
</dbReference>
<dbReference type="EMBL" id="AM889285">
    <property type="protein sequence ID" value="CAP56538.1"/>
    <property type="molecule type" value="Genomic_DNA"/>
</dbReference>
<sequence length="225" mass="24819">MPGWRIRGCRMSDGSTLDHHSPYETPLHRDESALAGMWLFLASEALLFGGLFLVCLIYSHTRAGGWALGVRHTNLAIGAVNTLILITSSAVFTMAVEAARRGDNRRVVRAGLGAAALGLAFLALKGIEWGQEFGENLFPGPHFALHGPDFGGAELFYSFYFLATFLHGMHMVVGIGLILWICRKAHRQAFSPAWNTPVDVVGLYWSFVDLIWMLLFPLLYLIGRA</sequence>
<dbReference type="Proteomes" id="UP000001176">
    <property type="component" value="Chromosome"/>
</dbReference>
<dbReference type="GO" id="GO:0004129">
    <property type="term" value="F:cytochrome-c oxidase activity"/>
    <property type="evidence" value="ECO:0007669"/>
    <property type="project" value="InterPro"/>
</dbReference>
<dbReference type="InterPro" id="IPR035973">
    <property type="entry name" value="Cyt_c_oxidase_su3-like_sf"/>
</dbReference>
<feature type="transmembrane region" description="Helical" evidence="7">
    <location>
        <begin position="203"/>
        <end position="222"/>
    </location>
</feature>
<evidence type="ECO:0000256" key="3">
    <source>
        <dbReference type="ARBA" id="ARBA00022692"/>
    </source>
</evidence>